<dbReference type="InterPro" id="IPR056884">
    <property type="entry name" value="NPHP3-like_N"/>
</dbReference>
<evidence type="ECO:0000313" key="3">
    <source>
        <dbReference type="EMBL" id="GIZ46973.1"/>
    </source>
</evidence>
<dbReference type="GeneID" id="68295650"/>
<name>A0A9P3CQC6_9PEZI</name>
<reference evidence="3 4" key="1">
    <citation type="submission" date="2021-01" db="EMBL/GenBank/DDBJ databases">
        <title>Cercospora kikuchii MAFF 305040 whole genome shotgun sequence.</title>
        <authorList>
            <person name="Kashiwa T."/>
            <person name="Suzuki T."/>
        </authorList>
    </citation>
    <scope>NUCLEOTIDE SEQUENCE [LARGE SCALE GENOMIC DNA]</scope>
    <source>
        <strain evidence="3 4">MAFF 305040</strain>
    </source>
</reference>
<gene>
    <name evidence="3" type="ORF">CKM354_001007500</name>
</gene>
<evidence type="ECO:0000313" key="4">
    <source>
        <dbReference type="Proteomes" id="UP000825890"/>
    </source>
</evidence>
<evidence type="ECO:0000256" key="1">
    <source>
        <dbReference type="ARBA" id="ARBA00022737"/>
    </source>
</evidence>
<accession>A0A9P3CQC6</accession>
<dbReference type="RefSeq" id="XP_044661460.1">
    <property type="nucleotide sequence ID" value="XM_044805525.1"/>
</dbReference>
<evidence type="ECO:0000259" key="2">
    <source>
        <dbReference type="Pfam" id="PF24883"/>
    </source>
</evidence>
<dbReference type="InterPro" id="IPR027417">
    <property type="entry name" value="P-loop_NTPase"/>
</dbReference>
<keyword evidence="4" id="KW-1185">Reference proteome</keyword>
<dbReference type="Pfam" id="PF24883">
    <property type="entry name" value="NPHP3_N"/>
    <property type="match status" value="1"/>
</dbReference>
<sequence>MDAISALSVATATVQFLDFSLQALALCRQIRDDAQGSTAVNAQLSAYARDVRNAAQELQRTSTNNTPAGRQIVNVARQCIATSEELTNVLLEVQRTGKPSAFNNAKTTFKAMRGRRTNEKLQNALRAQHERLDSAINHDIRDRVDLAGITQSRQYESIQRQMQQMAFSFDKQQLALQEHQLAILRHGSLLQDRFVADERRSGALSQNLKANHQAVMQRLSGLHDNLNSGFGSITIKDARAKFLGGLFFPELKLRQETFPTPANRTGEWVFQATNSDRFTSLGSWLHTGTAMYWMCGKAGSGKSTLMAHIVGHRQTHFLLSQWATPFSLRVVTFFFWRSGTELQKSLSGMLRSLIYQLVDSVPDILLPLLTQYPLPAQRYPAWSAPRLVELARLAVEQASKAHKLCIFIDGIDEYDGDLAELLQLL</sequence>
<dbReference type="Gene3D" id="3.40.50.300">
    <property type="entry name" value="P-loop containing nucleotide triphosphate hydrolases"/>
    <property type="match status" value="1"/>
</dbReference>
<dbReference type="EMBL" id="BOLY01000006">
    <property type="protein sequence ID" value="GIZ46973.1"/>
    <property type="molecule type" value="Genomic_DNA"/>
</dbReference>
<keyword evidence="1" id="KW-0677">Repeat</keyword>
<protein>
    <recommendedName>
        <fullName evidence="2">Nephrocystin 3-like N-terminal domain-containing protein</fullName>
    </recommendedName>
</protein>
<dbReference type="AlphaFoldDB" id="A0A9P3CQC6"/>
<comment type="caution">
    <text evidence="3">The sequence shown here is derived from an EMBL/GenBank/DDBJ whole genome shotgun (WGS) entry which is preliminary data.</text>
</comment>
<dbReference type="PANTHER" id="PTHR10039">
    <property type="entry name" value="AMELOGENIN"/>
    <property type="match status" value="1"/>
</dbReference>
<proteinExistence type="predicted"/>
<dbReference type="OrthoDB" id="443402at2759"/>
<organism evidence="3 4">
    <name type="scientific">Cercospora kikuchii</name>
    <dbReference type="NCBI Taxonomy" id="84275"/>
    <lineage>
        <taxon>Eukaryota</taxon>
        <taxon>Fungi</taxon>
        <taxon>Dikarya</taxon>
        <taxon>Ascomycota</taxon>
        <taxon>Pezizomycotina</taxon>
        <taxon>Dothideomycetes</taxon>
        <taxon>Dothideomycetidae</taxon>
        <taxon>Mycosphaerellales</taxon>
        <taxon>Mycosphaerellaceae</taxon>
        <taxon>Cercospora</taxon>
    </lineage>
</organism>
<dbReference type="Proteomes" id="UP000825890">
    <property type="component" value="Unassembled WGS sequence"/>
</dbReference>
<dbReference type="PANTHER" id="PTHR10039:SF5">
    <property type="entry name" value="NACHT DOMAIN-CONTAINING PROTEIN"/>
    <property type="match status" value="1"/>
</dbReference>
<feature type="domain" description="Nephrocystin 3-like N-terminal" evidence="2">
    <location>
        <begin position="265"/>
        <end position="425"/>
    </location>
</feature>